<keyword evidence="1" id="KW-0812">Transmembrane</keyword>
<keyword evidence="1" id="KW-0472">Membrane</keyword>
<reference evidence="2 3" key="1">
    <citation type="submission" date="2020-08" db="EMBL/GenBank/DDBJ databases">
        <title>Sequencing the genomes of 1000 actinobacteria strains.</title>
        <authorList>
            <person name="Klenk H.-P."/>
        </authorList>
    </citation>
    <scope>NUCLEOTIDE SEQUENCE [LARGE SCALE GENOMIC DNA]</scope>
    <source>
        <strain evidence="2 3">DSM 44320</strain>
    </source>
</reference>
<dbReference type="RefSeq" id="WP_183652274.1">
    <property type="nucleotide sequence ID" value="NZ_BAAAXX010000051.1"/>
</dbReference>
<protein>
    <submittedName>
        <fullName evidence="2">Uncharacterized protein</fullName>
    </submittedName>
</protein>
<feature type="transmembrane region" description="Helical" evidence="1">
    <location>
        <begin position="86"/>
        <end position="106"/>
    </location>
</feature>
<dbReference type="EMBL" id="JACIBV010000001">
    <property type="protein sequence ID" value="MBB3729249.1"/>
    <property type="molecule type" value="Genomic_DNA"/>
</dbReference>
<accession>A0A7W5YSN1</accession>
<organism evidence="2 3">
    <name type="scientific">Nonomuraea dietziae</name>
    <dbReference type="NCBI Taxonomy" id="65515"/>
    <lineage>
        <taxon>Bacteria</taxon>
        <taxon>Bacillati</taxon>
        <taxon>Actinomycetota</taxon>
        <taxon>Actinomycetes</taxon>
        <taxon>Streptosporangiales</taxon>
        <taxon>Streptosporangiaceae</taxon>
        <taxon>Nonomuraea</taxon>
    </lineage>
</organism>
<gene>
    <name evidence="2" type="ORF">FHR33_005109</name>
</gene>
<evidence type="ECO:0000313" key="3">
    <source>
        <dbReference type="Proteomes" id="UP000579945"/>
    </source>
</evidence>
<comment type="caution">
    <text evidence="2">The sequence shown here is derived from an EMBL/GenBank/DDBJ whole genome shotgun (WGS) entry which is preliminary data.</text>
</comment>
<feature type="transmembrane region" description="Helical" evidence="1">
    <location>
        <begin position="60"/>
        <end position="79"/>
    </location>
</feature>
<dbReference type="Proteomes" id="UP000579945">
    <property type="component" value="Unassembled WGS sequence"/>
</dbReference>
<dbReference type="AlphaFoldDB" id="A0A7W5YSN1"/>
<keyword evidence="1" id="KW-1133">Transmembrane helix</keyword>
<evidence type="ECO:0000256" key="1">
    <source>
        <dbReference type="SAM" id="Phobius"/>
    </source>
</evidence>
<dbReference type="GeneID" id="95391441"/>
<name>A0A7W5YSN1_9ACTN</name>
<proteinExistence type="predicted"/>
<feature type="transmembrane region" description="Helical" evidence="1">
    <location>
        <begin position="12"/>
        <end position="31"/>
    </location>
</feature>
<keyword evidence="3" id="KW-1185">Reference proteome</keyword>
<evidence type="ECO:0000313" key="2">
    <source>
        <dbReference type="EMBL" id="MBB3729249.1"/>
    </source>
</evidence>
<feature type="transmembrane region" description="Helical" evidence="1">
    <location>
        <begin position="140"/>
        <end position="159"/>
    </location>
</feature>
<sequence length="171" mass="18463">MLTWKNPSTARGSWAWFVVAMGASLVPWALLATTEDEWSFAPLPLARFATFFPGVSNREFIALDVLVIGVLPLLLGVAAMKRSRRLIGITSVICGVLALLHLWLVLGALPITLPPADATADMLAGGQPDYYFGTLPYGGLWALAPVAYAISVFALLVAARRRGRDSMHRQA</sequence>